<dbReference type="CDD" id="cd00130">
    <property type="entry name" value="PAS"/>
    <property type="match status" value="1"/>
</dbReference>
<gene>
    <name evidence="8" type="ORF">D9O36_19590</name>
</gene>
<dbReference type="InterPro" id="IPR003661">
    <property type="entry name" value="HisK_dim/P_dom"/>
</dbReference>
<dbReference type="InterPro" id="IPR000014">
    <property type="entry name" value="PAS"/>
</dbReference>
<dbReference type="PANTHER" id="PTHR43304">
    <property type="entry name" value="PHYTOCHROME-LIKE PROTEIN CPH1"/>
    <property type="match status" value="1"/>
</dbReference>
<dbReference type="InterPro" id="IPR052162">
    <property type="entry name" value="Sensor_kinase/Photoreceptor"/>
</dbReference>
<evidence type="ECO:0000313" key="9">
    <source>
        <dbReference type="Proteomes" id="UP000540519"/>
    </source>
</evidence>
<dbReference type="EC" id="2.7.13.3" evidence="2"/>
<dbReference type="Proteomes" id="UP000540519">
    <property type="component" value="Unassembled WGS sequence"/>
</dbReference>
<keyword evidence="5" id="KW-0418">Kinase</keyword>
<dbReference type="InterPro" id="IPR004358">
    <property type="entry name" value="Sig_transdc_His_kin-like_C"/>
</dbReference>
<evidence type="ECO:0000256" key="6">
    <source>
        <dbReference type="SAM" id="Coils"/>
    </source>
</evidence>
<dbReference type="Pfam" id="PF00512">
    <property type="entry name" value="HisKA"/>
    <property type="match status" value="1"/>
</dbReference>
<evidence type="ECO:0000256" key="2">
    <source>
        <dbReference type="ARBA" id="ARBA00012438"/>
    </source>
</evidence>
<keyword evidence="3" id="KW-0597">Phosphoprotein</keyword>
<dbReference type="NCBIfam" id="TIGR00229">
    <property type="entry name" value="sensory_box"/>
    <property type="match status" value="1"/>
</dbReference>
<dbReference type="InterPro" id="IPR013656">
    <property type="entry name" value="PAS_4"/>
</dbReference>
<dbReference type="SUPFAM" id="SSF55874">
    <property type="entry name" value="ATPase domain of HSP90 chaperone/DNA topoisomerase II/histidine kinase"/>
    <property type="match status" value="1"/>
</dbReference>
<name>A0A7X2ZX69_9FLAO</name>
<dbReference type="Gene3D" id="3.30.565.10">
    <property type="entry name" value="Histidine kinase-like ATPase, C-terminal domain"/>
    <property type="match status" value="1"/>
</dbReference>
<dbReference type="InterPro" id="IPR035965">
    <property type="entry name" value="PAS-like_dom_sf"/>
</dbReference>
<sequence>MTSSNEKNTPKFLEGGGEMGQIIRDMDWTSTPLGKPEGWPLSLKFAISSMLKTKFPNFIFWGEDLRCFYNDAYRPSLGIEGKHHSILGQKGKEAWPEIWDTIHPLLKQVWETGEATWSENQLIPFYRNGKIENIYWTFSYSSLIGDDQKIGGILTTCTETTDAVVNLQRLKESENQLKFAIDAAELGTWDYSPHNDKFTGNDRLKNWFGLDSKKEMNLSLAIQTIIPEDQKRVTSAIAAALKGENEGKYSINYTIENKKTTEKRIVHVLGRAWFDEKNQPYRFNGTMQDVTEKYLAEKERLKLHAIIENSNDLISLATLDSKMEYLNKAGLKLLGCDSLSGLTILDCIHNEDKEIAIKLLSSLIKTGSFSEEIRFQNTLTCEAIWMKWNGFTIKDPDTKEVVGIATICTDINEQRERELILKNKTEQLQLALDVAEMAMWEIDSQLESATGDKRLRDWYGLSEHGHFDLNLGLNQVLESHREKVKYALAQCLDFNHGFLDIEYPMENPNTRIQRIIRAKGRTWFDEQKKPVRMIGVMQDISQIVKARTELENFSKELEKQVEERTEQLQKANSALQNSVKKLENANVELESFAYISSHDLQEPLRKIQIYTSRIKDHEEAQLTEKGKKYFDKINVAASRMRTLIDDLLTFSRTDVDDTQFVLTDLNKSLKQVLDNLSDSINLKEARVESEHLPTINGVWFQMRQVFSNLLSNSIKFSKENTPPLIKITCGNTENVEIREVGLNQDISYHKITLTDNGIGFPMGMENRIFEVFQRLHGKHEFEGTGIGLSIVKKIMVNHGGDIIAHSSKGKGATFVLYLPKMDTTV</sequence>
<dbReference type="PANTHER" id="PTHR43304:SF1">
    <property type="entry name" value="PAC DOMAIN-CONTAINING PROTEIN"/>
    <property type="match status" value="1"/>
</dbReference>
<dbReference type="InterPro" id="IPR003594">
    <property type="entry name" value="HATPase_dom"/>
</dbReference>
<dbReference type="Pfam" id="PF08448">
    <property type="entry name" value="PAS_4"/>
    <property type="match status" value="1"/>
</dbReference>
<dbReference type="InterPro" id="IPR005467">
    <property type="entry name" value="His_kinase_dom"/>
</dbReference>
<feature type="coiled-coil region" evidence="6">
    <location>
        <begin position="543"/>
        <end position="592"/>
    </location>
</feature>
<evidence type="ECO:0000256" key="5">
    <source>
        <dbReference type="ARBA" id="ARBA00022777"/>
    </source>
</evidence>
<evidence type="ECO:0000256" key="1">
    <source>
        <dbReference type="ARBA" id="ARBA00000085"/>
    </source>
</evidence>
<evidence type="ECO:0000313" key="8">
    <source>
        <dbReference type="EMBL" id="MUH38063.1"/>
    </source>
</evidence>
<dbReference type="InterPro" id="IPR036097">
    <property type="entry name" value="HisK_dim/P_sf"/>
</dbReference>
<dbReference type="Gene3D" id="3.30.450.20">
    <property type="entry name" value="PAS domain"/>
    <property type="match status" value="4"/>
</dbReference>
<dbReference type="PROSITE" id="PS50109">
    <property type="entry name" value="HIS_KIN"/>
    <property type="match status" value="1"/>
</dbReference>
<dbReference type="AlphaFoldDB" id="A0A7X2ZX69"/>
<dbReference type="InterPro" id="IPR001610">
    <property type="entry name" value="PAC"/>
</dbReference>
<dbReference type="Gene3D" id="1.10.287.130">
    <property type="match status" value="1"/>
</dbReference>
<accession>A0A7X2ZX69</accession>
<protein>
    <recommendedName>
        <fullName evidence="2">histidine kinase</fullName>
        <ecNumber evidence="2">2.7.13.3</ecNumber>
    </recommendedName>
</protein>
<evidence type="ECO:0000259" key="7">
    <source>
        <dbReference type="PROSITE" id="PS50109"/>
    </source>
</evidence>
<dbReference type="InterPro" id="IPR036890">
    <property type="entry name" value="HATPase_C_sf"/>
</dbReference>
<keyword evidence="9" id="KW-1185">Reference proteome</keyword>
<dbReference type="InterPro" id="IPR013655">
    <property type="entry name" value="PAS_fold_3"/>
</dbReference>
<keyword evidence="6" id="KW-0175">Coiled coil</keyword>
<dbReference type="Pfam" id="PF08447">
    <property type="entry name" value="PAS_3"/>
    <property type="match status" value="1"/>
</dbReference>
<comment type="catalytic activity">
    <reaction evidence="1">
        <text>ATP + protein L-histidine = ADP + protein N-phospho-L-histidine.</text>
        <dbReference type="EC" id="2.7.13.3"/>
    </reaction>
</comment>
<dbReference type="PRINTS" id="PR00344">
    <property type="entry name" value="BCTRLSENSOR"/>
</dbReference>
<dbReference type="RefSeq" id="WP_155601184.1">
    <property type="nucleotide sequence ID" value="NZ_RCNR01000064.1"/>
</dbReference>
<comment type="caution">
    <text evidence="8">The sequence shown here is derived from an EMBL/GenBank/DDBJ whole genome shotgun (WGS) entry which is preliminary data.</text>
</comment>
<reference evidence="8 9" key="1">
    <citation type="journal article" date="2019" name="Mar. Drugs">
        <title>Comparative Genomics and CAZyme Genome Repertoires of Marine Zobellia amurskyensis KMM 3526(T) and Zobellia laminariae KMM 3676(T).</title>
        <authorList>
            <person name="Chernysheva N."/>
            <person name="Bystritskaya E."/>
            <person name="Stenkova A."/>
            <person name="Golovkin I."/>
            <person name="Nedashkovskaya O."/>
            <person name="Isaeva M."/>
        </authorList>
    </citation>
    <scope>NUCLEOTIDE SEQUENCE [LARGE SCALE GENOMIC DNA]</scope>
    <source>
        <strain evidence="8 9">KMM 3526</strain>
    </source>
</reference>
<dbReference type="GO" id="GO:0000155">
    <property type="term" value="F:phosphorelay sensor kinase activity"/>
    <property type="evidence" value="ECO:0007669"/>
    <property type="project" value="InterPro"/>
</dbReference>
<dbReference type="EMBL" id="RCNR01000064">
    <property type="protein sequence ID" value="MUH38063.1"/>
    <property type="molecule type" value="Genomic_DNA"/>
</dbReference>
<dbReference type="CDD" id="cd00082">
    <property type="entry name" value="HisKA"/>
    <property type="match status" value="1"/>
</dbReference>
<dbReference type="SMART" id="SM00388">
    <property type="entry name" value="HisKA"/>
    <property type="match status" value="1"/>
</dbReference>
<dbReference type="SMART" id="SM00086">
    <property type="entry name" value="PAC"/>
    <property type="match status" value="3"/>
</dbReference>
<evidence type="ECO:0000256" key="3">
    <source>
        <dbReference type="ARBA" id="ARBA00022553"/>
    </source>
</evidence>
<organism evidence="8 9">
    <name type="scientific">Zobellia amurskyensis</name>
    <dbReference type="NCBI Taxonomy" id="248905"/>
    <lineage>
        <taxon>Bacteria</taxon>
        <taxon>Pseudomonadati</taxon>
        <taxon>Bacteroidota</taxon>
        <taxon>Flavobacteriia</taxon>
        <taxon>Flavobacteriales</taxon>
        <taxon>Flavobacteriaceae</taxon>
        <taxon>Zobellia</taxon>
    </lineage>
</organism>
<dbReference type="Pfam" id="PF02518">
    <property type="entry name" value="HATPase_c"/>
    <property type="match status" value="1"/>
</dbReference>
<dbReference type="SUPFAM" id="SSF55785">
    <property type="entry name" value="PYP-like sensor domain (PAS domain)"/>
    <property type="match status" value="3"/>
</dbReference>
<dbReference type="SUPFAM" id="SSF47384">
    <property type="entry name" value="Homodimeric domain of signal transducing histidine kinase"/>
    <property type="match status" value="1"/>
</dbReference>
<dbReference type="OrthoDB" id="9766459at2"/>
<dbReference type="SMART" id="SM00387">
    <property type="entry name" value="HATPase_c"/>
    <property type="match status" value="1"/>
</dbReference>
<proteinExistence type="predicted"/>
<evidence type="ECO:0000256" key="4">
    <source>
        <dbReference type="ARBA" id="ARBA00022679"/>
    </source>
</evidence>
<keyword evidence="4" id="KW-0808">Transferase</keyword>
<dbReference type="SMART" id="SM00091">
    <property type="entry name" value="PAS"/>
    <property type="match status" value="2"/>
</dbReference>
<feature type="domain" description="Histidine kinase" evidence="7">
    <location>
        <begin position="595"/>
        <end position="822"/>
    </location>
</feature>